<gene>
    <name evidence="1" type="ORF">C3B59_09320</name>
</gene>
<proteinExistence type="predicted"/>
<dbReference type="Proteomes" id="UP000237104">
    <property type="component" value="Unassembled WGS sequence"/>
</dbReference>
<evidence type="ECO:0000313" key="2">
    <source>
        <dbReference type="Proteomes" id="UP000237104"/>
    </source>
</evidence>
<comment type="caution">
    <text evidence="1">The sequence shown here is derived from an EMBL/GenBank/DDBJ whole genome shotgun (WGS) entry which is preliminary data.</text>
</comment>
<dbReference type="EMBL" id="PPXF01000043">
    <property type="protein sequence ID" value="POH64947.1"/>
    <property type="molecule type" value="Genomic_DNA"/>
</dbReference>
<sequence>MFNRDGMRVSERWGAGMLLATTILLAGCVESADSDSATVTDASPSTVSDARIITGSIPGEYEYEYEYEYKDVAGTVAADGCVALELSDGAVYPIIWPLGYQYLPDKASVRSVHGTVALGEKLTESRGYLIDREVIDEFPDPARLTGFDECDSTAPTFLVLVNVEDFDTPE</sequence>
<accession>A0A2S3ZEM7</accession>
<reference evidence="1 2" key="1">
    <citation type="submission" date="2018-01" db="EMBL/GenBank/DDBJ databases">
        <title>Cryobacterium sp. nov., from glaciers in China.</title>
        <authorList>
            <person name="Liu Q."/>
            <person name="Xin Y.-H."/>
        </authorList>
    </citation>
    <scope>NUCLEOTIDE SEQUENCE [LARGE SCALE GENOMIC DNA]</scope>
    <source>
        <strain evidence="1 2">TMB1-8</strain>
    </source>
</reference>
<dbReference type="PROSITE" id="PS51257">
    <property type="entry name" value="PROKAR_LIPOPROTEIN"/>
    <property type="match status" value="1"/>
</dbReference>
<dbReference type="AlphaFoldDB" id="A0A2S3ZEM7"/>
<evidence type="ECO:0000313" key="1">
    <source>
        <dbReference type="EMBL" id="POH64947.1"/>
    </source>
</evidence>
<protein>
    <submittedName>
        <fullName evidence="1">Uncharacterized protein</fullName>
    </submittedName>
</protein>
<name>A0A2S3ZEM7_9MICO</name>
<organism evidence="1 2">
    <name type="scientific">Cryobacterium zongtaii</name>
    <dbReference type="NCBI Taxonomy" id="1259217"/>
    <lineage>
        <taxon>Bacteria</taxon>
        <taxon>Bacillati</taxon>
        <taxon>Actinomycetota</taxon>
        <taxon>Actinomycetes</taxon>
        <taxon>Micrococcales</taxon>
        <taxon>Microbacteriaceae</taxon>
        <taxon>Cryobacterium</taxon>
    </lineage>
</organism>